<evidence type="ECO:0000259" key="9">
    <source>
        <dbReference type="PROSITE" id="PS50928"/>
    </source>
</evidence>
<feature type="domain" description="ABC transmembrane type-1" evidence="9">
    <location>
        <begin position="53"/>
        <end position="262"/>
    </location>
</feature>
<evidence type="ECO:0000256" key="7">
    <source>
        <dbReference type="ARBA" id="ARBA00023136"/>
    </source>
</evidence>
<feature type="transmembrane region" description="Helical" evidence="8">
    <location>
        <begin position="367"/>
        <end position="391"/>
    </location>
</feature>
<dbReference type="Proteomes" id="UP000564885">
    <property type="component" value="Unassembled WGS sequence"/>
</dbReference>
<feature type="transmembrane region" description="Helical" evidence="8">
    <location>
        <begin position="57"/>
        <end position="81"/>
    </location>
</feature>
<proteinExistence type="inferred from homology"/>
<dbReference type="Gene3D" id="1.10.3720.10">
    <property type="entry name" value="MetI-like"/>
    <property type="match status" value="2"/>
</dbReference>
<feature type="transmembrane region" description="Helical" evidence="8">
    <location>
        <begin position="88"/>
        <end position="109"/>
    </location>
</feature>
<keyword evidence="6 8" id="KW-1133">Transmembrane helix</keyword>
<accession>A0A849I534</accession>
<evidence type="ECO:0000313" key="10">
    <source>
        <dbReference type="EMBL" id="NNM74552.1"/>
    </source>
</evidence>
<evidence type="ECO:0000256" key="4">
    <source>
        <dbReference type="ARBA" id="ARBA00022519"/>
    </source>
</evidence>
<keyword evidence="5 8" id="KW-0812">Transmembrane</keyword>
<evidence type="ECO:0000256" key="8">
    <source>
        <dbReference type="RuleBase" id="RU363032"/>
    </source>
</evidence>
<feature type="transmembrane region" description="Helical" evidence="8">
    <location>
        <begin position="185"/>
        <end position="207"/>
    </location>
</feature>
<feature type="transmembrane region" description="Helical" evidence="8">
    <location>
        <begin position="411"/>
        <end position="429"/>
    </location>
</feature>
<comment type="subcellular location">
    <subcellularLocation>
        <location evidence="1">Cell inner membrane</location>
        <topology evidence="1">Multi-pass membrane protein</topology>
    </subcellularLocation>
    <subcellularLocation>
        <location evidence="8">Cell membrane</location>
        <topology evidence="8">Multi-pass membrane protein</topology>
    </subcellularLocation>
</comment>
<evidence type="ECO:0000313" key="11">
    <source>
        <dbReference type="Proteomes" id="UP000564885"/>
    </source>
</evidence>
<dbReference type="CDD" id="cd06261">
    <property type="entry name" value="TM_PBP2"/>
    <property type="match status" value="2"/>
</dbReference>
<gene>
    <name evidence="10" type="ORF">HJG44_19520</name>
</gene>
<keyword evidence="2 8" id="KW-0813">Transport</keyword>
<evidence type="ECO:0000256" key="3">
    <source>
        <dbReference type="ARBA" id="ARBA00022475"/>
    </source>
</evidence>
<feature type="transmembrane region" description="Helical" evidence="8">
    <location>
        <begin position="290"/>
        <end position="311"/>
    </location>
</feature>
<name>A0A849I534_9HYPH</name>
<sequence>MPRRSARPPLILALPLLGAALVAAPLFSLAITALLGGAGALSRLAATVLPVALAETALLLGGVGILATAIGSGAAWLVTAFRFPGSRVLAWLLPLPLAVPTYVTALVYVEILDAAGPVRSGLRNAFGRGIADAWFPEVRSLPACIVLFAFVLFPYVFVAARAAFLARDPSIMAAARTLGSRPVHLFLRVALPLARPAIAVGATLVLLESLNDIGATEYLGVRTLTVSAYTAWLNQSDLAGAAQIASIALLVVALLLVVEELQRDRSQYHGSANTTARGEPVELRGIRAGIALLLCALPVIIGFVVPAGFLALEVVRRELLEAAGPALIGHLWTTVFLALAATAVVILWSIAIVLAARIRPTRLARRIGFVAGLGYAVPGTILVLGLFGPLVGLDTALSRAWELATGEKARLILMGSGATLVIAYVIRFMRVGIVALSAQLAQTPPEIDQVARVLGARPAALAWHVQLPLLRPALGGAALLVFVDCIKELPATLLLRPLNLETLATVVYGAASRGSFEDGALAALVIVLAGLGPIAWLTQAMERTPRGGARAPLPDQAAF</sequence>
<dbReference type="GO" id="GO:0055085">
    <property type="term" value="P:transmembrane transport"/>
    <property type="evidence" value="ECO:0007669"/>
    <property type="project" value="InterPro"/>
</dbReference>
<keyword evidence="7 8" id="KW-0472">Membrane</keyword>
<evidence type="ECO:0000256" key="1">
    <source>
        <dbReference type="ARBA" id="ARBA00004429"/>
    </source>
</evidence>
<comment type="similarity">
    <text evidence="8">Belongs to the binding-protein-dependent transport system permease family.</text>
</comment>
<feature type="transmembrane region" description="Helical" evidence="8">
    <location>
        <begin position="140"/>
        <end position="164"/>
    </location>
</feature>
<keyword evidence="3" id="KW-1003">Cell membrane</keyword>
<dbReference type="PROSITE" id="PS50928">
    <property type="entry name" value="ABC_TM1"/>
    <property type="match status" value="2"/>
</dbReference>
<dbReference type="AlphaFoldDB" id="A0A849I534"/>
<dbReference type="EMBL" id="JABEPP010000006">
    <property type="protein sequence ID" value="NNM74552.1"/>
    <property type="molecule type" value="Genomic_DNA"/>
</dbReference>
<dbReference type="InterPro" id="IPR000515">
    <property type="entry name" value="MetI-like"/>
</dbReference>
<evidence type="ECO:0000256" key="2">
    <source>
        <dbReference type="ARBA" id="ARBA00022448"/>
    </source>
</evidence>
<reference evidence="10 11" key="1">
    <citation type="submission" date="2020-04" db="EMBL/GenBank/DDBJ databases">
        <title>Enterovirga sp. isolate from soil.</title>
        <authorList>
            <person name="Chea S."/>
            <person name="Kim D.-U."/>
        </authorList>
    </citation>
    <scope>NUCLEOTIDE SEQUENCE [LARGE SCALE GENOMIC DNA]</scope>
    <source>
        <strain evidence="10 11">DB1703</strain>
    </source>
</reference>
<feature type="domain" description="ABC transmembrane type-1" evidence="9">
    <location>
        <begin position="331"/>
        <end position="539"/>
    </location>
</feature>
<feature type="transmembrane region" description="Helical" evidence="8">
    <location>
        <begin position="238"/>
        <end position="258"/>
    </location>
</feature>
<evidence type="ECO:0000256" key="5">
    <source>
        <dbReference type="ARBA" id="ARBA00022692"/>
    </source>
</evidence>
<keyword evidence="11" id="KW-1185">Reference proteome</keyword>
<dbReference type="SUPFAM" id="SSF161098">
    <property type="entry name" value="MetI-like"/>
    <property type="match status" value="2"/>
</dbReference>
<dbReference type="InterPro" id="IPR035906">
    <property type="entry name" value="MetI-like_sf"/>
</dbReference>
<comment type="caution">
    <text evidence="10">The sequence shown here is derived from an EMBL/GenBank/DDBJ whole genome shotgun (WGS) entry which is preliminary data.</text>
</comment>
<dbReference type="GO" id="GO:0005886">
    <property type="term" value="C:plasma membrane"/>
    <property type="evidence" value="ECO:0007669"/>
    <property type="project" value="UniProtKB-SubCell"/>
</dbReference>
<dbReference type="RefSeq" id="WP_171220358.1">
    <property type="nucleotide sequence ID" value="NZ_JABEPP010000006.1"/>
</dbReference>
<feature type="transmembrane region" description="Helical" evidence="8">
    <location>
        <begin position="520"/>
        <end position="538"/>
    </location>
</feature>
<protein>
    <submittedName>
        <fullName evidence="10">Iron ABC transporter permease</fullName>
    </submittedName>
</protein>
<keyword evidence="4" id="KW-0997">Cell inner membrane</keyword>
<evidence type="ECO:0000256" key="6">
    <source>
        <dbReference type="ARBA" id="ARBA00022989"/>
    </source>
</evidence>
<dbReference type="PANTHER" id="PTHR43357">
    <property type="entry name" value="INNER MEMBRANE ABC TRANSPORTER PERMEASE PROTEIN YDCV"/>
    <property type="match status" value="1"/>
</dbReference>
<dbReference type="PANTHER" id="PTHR43357:SF3">
    <property type="entry name" value="FE(3+)-TRANSPORT SYSTEM PERMEASE PROTEIN FBPB 2"/>
    <property type="match status" value="1"/>
</dbReference>
<dbReference type="Pfam" id="PF00528">
    <property type="entry name" value="BPD_transp_1"/>
    <property type="match status" value="1"/>
</dbReference>
<organism evidence="10 11">
    <name type="scientific">Enterovirga aerilata</name>
    <dbReference type="NCBI Taxonomy" id="2730920"/>
    <lineage>
        <taxon>Bacteria</taxon>
        <taxon>Pseudomonadati</taxon>
        <taxon>Pseudomonadota</taxon>
        <taxon>Alphaproteobacteria</taxon>
        <taxon>Hyphomicrobiales</taxon>
        <taxon>Methylobacteriaceae</taxon>
        <taxon>Enterovirga</taxon>
    </lineage>
</organism>
<feature type="transmembrane region" description="Helical" evidence="8">
    <location>
        <begin position="331"/>
        <end position="355"/>
    </location>
</feature>